<dbReference type="EMBL" id="MT708546">
    <property type="protein sequence ID" value="QOE32172.1"/>
    <property type="molecule type" value="Genomic_DNA"/>
</dbReference>
<evidence type="ECO:0000313" key="2">
    <source>
        <dbReference type="Proteomes" id="UP000516513"/>
    </source>
</evidence>
<proteinExistence type="predicted"/>
<accession>A0A7L8G524</accession>
<protein>
    <submittedName>
        <fullName evidence="1">Uncharacterized protein</fullName>
    </submittedName>
</protein>
<dbReference type="Proteomes" id="UP000516513">
    <property type="component" value="Segment"/>
</dbReference>
<keyword evidence="2" id="KW-1185">Reference proteome</keyword>
<reference evidence="1 2" key="1">
    <citation type="submission" date="2020-07" db="EMBL/GenBank/DDBJ databases">
        <title>Complete genome sequence of Rhizobium japonicum phage Paso.</title>
        <authorList>
            <person name="McBee D.B."/>
            <person name="Ravindran A."/>
            <person name="Newkirk H."/>
            <person name="Gonzalez C."/>
            <person name="Young R."/>
            <person name="Liu M."/>
        </authorList>
    </citation>
    <scope>NUCLEOTIDE SEQUENCE [LARGE SCALE GENOMIC DNA]</scope>
</reference>
<sequence>MITLIRVIYLAWKLRSVVKGYTLPTLKASKPEIEVVGELLKDTLKDKARERYTF</sequence>
<gene>
    <name evidence="1" type="ORF">CPT_Paso_055</name>
</gene>
<evidence type="ECO:0000313" key="1">
    <source>
        <dbReference type="EMBL" id="QOE32172.1"/>
    </source>
</evidence>
<name>A0A7L8G524_9CAUD</name>
<organism evidence="1 2">
    <name type="scientific">Rhizobium phage Paso</name>
    <dbReference type="NCBI Taxonomy" id="2767574"/>
    <lineage>
        <taxon>Viruses</taxon>
        <taxon>Duplodnaviria</taxon>
        <taxon>Heunggongvirae</taxon>
        <taxon>Uroviricota</taxon>
        <taxon>Caudoviricetes</taxon>
        <taxon>Autographivirales</taxon>
        <taxon>Dunnvirinae</taxon>
        <taxon>Pasovirus</taxon>
        <taxon>Pasovirus paso</taxon>
    </lineage>
</organism>